<organism evidence="3 4">
    <name type="scientific">Flammeovirga aprica JL-4</name>
    <dbReference type="NCBI Taxonomy" id="694437"/>
    <lineage>
        <taxon>Bacteria</taxon>
        <taxon>Pseudomonadati</taxon>
        <taxon>Bacteroidota</taxon>
        <taxon>Cytophagia</taxon>
        <taxon>Cytophagales</taxon>
        <taxon>Flammeovirgaceae</taxon>
        <taxon>Flammeovirga</taxon>
    </lineage>
</organism>
<protein>
    <submittedName>
        <fullName evidence="3">YHS domain-containing protein</fullName>
    </submittedName>
</protein>
<accession>A0A7X9X9J3</accession>
<dbReference type="EMBL" id="JABANE010000031">
    <property type="protein sequence ID" value="NME68875.1"/>
    <property type="molecule type" value="Genomic_DNA"/>
</dbReference>
<keyword evidence="4" id="KW-1185">Reference proteome</keyword>
<dbReference type="RefSeq" id="WP_169657168.1">
    <property type="nucleotide sequence ID" value="NZ_JABANE010000031.1"/>
</dbReference>
<feature type="signal peptide" evidence="1">
    <location>
        <begin position="1"/>
        <end position="23"/>
    </location>
</feature>
<dbReference type="AlphaFoldDB" id="A0A7X9X9J3"/>
<dbReference type="Proteomes" id="UP000576082">
    <property type="component" value="Unassembled WGS sequence"/>
</dbReference>
<feature type="chain" id="PRO_5030803445" evidence="1">
    <location>
        <begin position="24"/>
        <end position="154"/>
    </location>
</feature>
<comment type="caution">
    <text evidence="3">The sequence shown here is derived from an EMBL/GenBank/DDBJ whole genome shotgun (WGS) entry which is preliminary data.</text>
</comment>
<gene>
    <name evidence="3" type="ORF">HHU12_12955</name>
</gene>
<dbReference type="Pfam" id="PF04945">
    <property type="entry name" value="YHS"/>
    <property type="match status" value="1"/>
</dbReference>
<evidence type="ECO:0000313" key="4">
    <source>
        <dbReference type="Proteomes" id="UP000576082"/>
    </source>
</evidence>
<evidence type="ECO:0000256" key="1">
    <source>
        <dbReference type="SAM" id="SignalP"/>
    </source>
</evidence>
<reference evidence="3 4" key="1">
    <citation type="submission" date="2020-04" db="EMBL/GenBank/DDBJ databases">
        <title>Flammeovirga sp. SR4, a novel species isolated from seawater.</title>
        <authorList>
            <person name="Wang X."/>
        </authorList>
    </citation>
    <scope>NUCLEOTIDE SEQUENCE [LARGE SCALE GENOMIC DNA]</scope>
    <source>
        <strain evidence="3 4">ATCC 23126</strain>
    </source>
</reference>
<dbReference type="InterPro" id="IPR007029">
    <property type="entry name" value="YHS_dom"/>
</dbReference>
<keyword evidence="1" id="KW-0732">Signal</keyword>
<sequence length="154" mass="17770">MKLNCKALFVFFCFFTISQLSYSQSTQDLNLSKGKLAVGGYDVVSYFDTKAIEGEKEFTAEYNGAEYRFISQKHVDKFLANPEKYVPAYGGWCAYAMADKGEKVSVDYETFVVQNGRLMLFYNKFFSNTKDYWHEEGPNQLEKKADANWNKIVN</sequence>
<feature type="domain" description="YHS" evidence="2">
    <location>
        <begin position="45"/>
        <end position="88"/>
    </location>
</feature>
<evidence type="ECO:0000259" key="2">
    <source>
        <dbReference type="Pfam" id="PF04945"/>
    </source>
</evidence>
<dbReference type="NCBIfam" id="NF041384">
    <property type="entry name" value="YHS_seleno_dom"/>
    <property type="match status" value="1"/>
</dbReference>
<name>A0A7X9X9J3_9BACT</name>
<evidence type="ECO:0000313" key="3">
    <source>
        <dbReference type="EMBL" id="NME68875.1"/>
    </source>
</evidence>
<proteinExistence type="predicted"/>